<keyword evidence="3" id="KW-1185">Reference proteome</keyword>
<reference evidence="3" key="1">
    <citation type="submission" date="2017-08" db="EMBL/GenBank/DDBJ databases">
        <authorList>
            <person name="Varghese N."/>
            <person name="Submissions S."/>
        </authorList>
    </citation>
    <scope>NUCLEOTIDE SEQUENCE [LARGE SCALE GENOMIC DNA]</scope>
    <source>
        <strain evidence="3">JA276</strain>
    </source>
</reference>
<dbReference type="Gene3D" id="1.10.760.10">
    <property type="entry name" value="Cytochrome c-like domain"/>
    <property type="match status" value="1"/>
</dbReference>
<keyword evidence="1" id="KW-0732">Signal</keyword>
<gene>
    <name evidence="2" type="ORF">SAMN05877831_103113</name>
</gene>
<evidence type="ECO:0000256" key="1">
    <source>
        <dbReference type="SAM" id="SignalP"/>
    </source>
</evidence>
<dbReference type="EMBL" id="OBMT01000003">
    <property type="protein sequence ID" value="SOC02229.1"/>
    <property type="molecule type" value="Genomic_DNA"/>
</dbReference>
<dbReference type="Proteomes" id="UP000219111">
    <property type="component" value="Unassembled WGS sequence"/>
</dbReference>
<name>A0A285S5W8_9RHOB</name>
<dbReference type="GO" id="GO:0020037">
    <property type="term" value="F:heme binding"/>
    <property type="evidence" value="ECO:0007669"/>
    <property type="project" value="InterPro"/>
</dbReference>
<evidence type="ECO:0000313" key="3">
    <source>
        <dbReference type="Proteomes" id="UP000219111"/>
    </source>
</evidence>
<feature type="signal peptide" evidence="1">
    <location>
        <begin position="1"/>
        <end position="22"/>
    </location>
</feature>
<dbReference type="OrthoDB" id="9812926at2"/>
<dbReference type="AlphaFoldDB" id="A0A285S5W8"/>
<organism evidence="2 3">
    <name type="scientific">Rhodobacter maris</name>
    <dbReference type="NCBI Taxonomy" id="446682"/>
    <lineage>
        <taxon>Bacteria</taxon>
        <taxon>Pseudomonadati</taxon>
        <taxon>Pseudomonadota</taxon>
        <taxon>Alphaproteobacteria</taxon>
        <taxon>Rhodobacterales</taxon>
        <taxon>Rhodobacter group</taxon>
        <taxon>Rhodobacter</taxon>
    </lineage>
</organism>
<dbReference type="RefSeq" id="WP_097069331.1">
    <property type="nucleotide sequence ID" value="NZ_OBMT01000003.1"/>
</dbReference>
<evidence type="ECO:0008006" key="4">
    <source>
        <dbReference type="Google" id="ProtNLM"/>
    </source>
</evidence>
<dbReference type="GO" id="GO:0009055">
    <property type="term" value="F:electron transfer activity"/>
    <property type="evidence" value="ECO:0007669"/>
    <property type="project" value="InterPro"/>
</dbReference>
<dbReference type="InterPro" id="IPR036909">
    <property type="entry name" value="Cyt_c-like_dom_sf"/>
</dbReference>
<protein>
    <recommendedName>
        <fullName evidence="4">Quinohemoprotein amine dehydrogenase alpha subunit haem binding domain-containing protein</fullName>
    </recommendedName>
</protein>
<proteinExistence type="predicted"/>
<sequence length="89" mass="9818">MKPRAAALVFLLPVLTTGAAFALPIPDGAGLSVVRKECTRCHSLMKIANCDGKTRAGWVKHVERMTDIERRPEAMKAVVDYLTEHFPPD</sequence>
<evidence type="ECO:0000313" key="2">
    <source>
        <dbReference type="EMBL" id="SOC02229.1"/>
    </source>
</evidence>
<accession>A0A285S5W8</accession>
<feature type="chain" id="PRO_5012289826" description="Quinohemoprotein amine dehydrogenase alpha subunit haem binding domain-containing protein" evidence="1">
    <location>
        <begin position="23"/>
        <end position="89"/>
    </location>
</feature>